<evidence type="ECO:0000313" key="15">
    <source>
        <dbReference type="EMBL" id="EDO42026.1"/>
    </source>
</evidence>
<protein>
    <recommendedName>
        <fullName evidence="5 13">Alpha-galactosidase</fullName>
        <ecNumber evidence="13">3.2.1.-</ecNumber>
    </recommendedName>
</protein>
<evidence type="ECO:0000256" key="13">
    <source>
        <dbReference type="RuleBase" id="RU361168"/>
    </source>
</evidence>
<dbReference type="GO" id="GO:0004557">
    <property type="term" value="F:alpha-galactosidase activity"/>
    <property type="evidence" value="ECO:0000318"/>
    <property type="project" value="GO_Central"/>
</dbReference>
<evidence type="ECO:0000256" key="3">
    <source>
        <dbReference type="ARBA" id="ARBA00009743"/>
    </source>
</evidence>
<dbReference type="SUPFAM" id="SSF51445">
    <property type="entry name" value="(Trans)glycosidases"/>
    <property type="match status" value="1"/>
</dbReference>
<dbReference type="GO" id="GO:0016020">
    <property type="term" value="C:membrane"/>
    <property type="evidence" value="ECO:0007669"/>
    <property type="project" value="GOC"/>
</dbReference>
<feature type="domain" description="Alpha galactosidase C-terminal" evidence="14">
    <location>
        <begin position="310"/>
        <end position="383"/>
    </location>
</feature>
<keyword evidence="16" id="KW-1185">Reference proteome</keyword>
<keyword evidence="10" id="KW-0325">Glycoprotein</keyword>
<dbReference type="PANTHER" id="PTHR11452:SF83">
    <property type="entry name" value="ALPHA-GALACTOSIDASE"/>
    <property type="match status" value="1"/>
</dbReference>
<evidence type="ECO:0000256" key="2">
    <source>
        <dbReference type="ARBA" id="ARBA00004371"/>
    </source>
</evidence>
<dbReference type="InterPro" id="IPR017853">
    <property type="entry name" value="GH"/>
</dbReference>
<dbReference type="FunFam" id="2.60.40.1180:FF:000008">
    <property type="entry name" value="Alpha-galactosidase"/>
    <property type="match status" value="1"/>
</dbReference>
<dbReference type="HOGENOM" id="CLU_013093_0_0_1"/>
<dbReference type="Pfam" id="PF16499">
    <property type="entry name" value="Melibiase_2"/>
    <property type="match status" value="1"/>
</dbReference>
<keyword evidence="8" id="KW-0443">Lipid metabolism</keyword>
<dbReference type="GO" id="GO:0016139">
    <property type="term" value="P:glycoside catabolic process"/>
    <property type="evidence" value="ECO:0000318"/>
    <property type="project" value="GO_Central"/>
</dbReference>
<dbReference type="OrthoDB" id="5795902at2759"/>
<evidence type="ECO:0000256" key="1">
    <source>
        <dbReference type="ARBA" id="ARBA00001255"/>
    </source>
</evidence>
<dbReference type="EC" id="3.2.1.-" evidence="13"/>
<evidence type="ECO:0000256" key="12">
    <source>
        <dbReference type="ARBA" id="ARBA00023295"/>
    </source>
</evidence>
<dbReference type="STRING" id="45351.A7S2L8"/>
<dbReference type="PhylomeDB" id="A7S2L8"/>
<comment type="similarity">
    <text evidence="3 13">Belongs to the glycosyl hydrolase 27 family.</text>
</comment>
<dbReference type="InterPro" id="IPR013785">
    <property type="entry name" value="Aldolase_TIM"/>
</dbReference>
<dbReference type="PANTHER" id="PTHR11452">
    <property type="entry name" value="ALPHA-GALACTOSIDASE/ALPHA-N-ACETYLGALACTOSAMINIDASE"/>
    <property type="match status" value="1"/>
</dbReference>
<evidence type="ECO:0000313" key="16">
    <source>
        <dbReference type="Proteomes" id="UP000001593"/>
    </source>
</evidence>
<evidence type="ECO:0000256" key="6">
    <source>
        <dbReference type="ARBA" id="ARBA00022729"/>
    </source>
</evidence>
<dbReference type="AlphaFoldDB" id="A7S2L8"/>
<sequence length="386" mass="44146">MDDGLALTPPMGWMAWERFRCNVDCDNDPDECIHERLFMAMADEMMCDGYLEAGYKYVCIDDCWTSKDRGPNGELQADPNRFPSGIKELAKYVHSKGLKLGIYADYGTMTCERYPGSIDRLEKDMRTFASWDVDYLKMDGCFADPSKMDTGYPLASKYLNATGRPIMFSCSWPFYQVLKGQKPDYKNIAKHCHLWRNYIDIEDSWEWVTKIVDHYAENQEVLIPVAGPGHWNDPDQLIIGNFGLSPEQSKSQMALWAILAAPLFMSNDLRKIPQFAKDVLLNTEVIAVNQDPLGKQGWRVWKGQNGWEKYTEVWARHLVNGNVAVVLFNRRVDKAVQISTWFKDYGMGKQAAVRDLYLHQDLGVFTSGYSAKVYPNGVVMVKITKS</sequence>
<keyword evidence="6" id="KW-0732">Signal</keyword>
<dbReference type="GO" id="GO:0005764">
    <property type="term" value="C:lysosome"/>
    <property type="evidence" value="ECO:0007669"/>
    <property type="project" value="UniProtKB-SubCell"/>
</dbReference>
<reference evidence="15 16" key="1">
    <citation type="journal article" date="2007" name="Science">
        <title>Sea anemone genome reveals ancestral eumetazoan gene repertoire and genomic organization.</title>
        <authorList>
            <person name="Putnam N.H."/>
            <person name="Srivastava M."/>
            <person name="Hellsten U."/>
            <person name="Dirks B."/>
            <person name="Chapman J."/>
            <person name="Salamov A."/>
            <person name="Terry A."/>
            <person name="Shapiro H."/>
            <person name="Lindquist E."/>
            <person name="Kapitonov V.V."/>
            <person name="Jurka J."/>
            <person name="Genikhovich G."/>
            <person name="Grigoriev I.V."/>
            <person name="Lucas S.M."/>
            <person name="Steele R.E."/>
            <person name="Finnerty J.R."/>
            <person name="Technau U."/>
            <person name="Martindale M.Q."/>
            <person name="Rokhsar D.S."/>
        </authorList>
    </citation>
    <scope>NUCLEOTIDE SEQUENCE [LARGE SCALE GENOMIC DNA]</scope>
    <source>
        <strain evidence="16">CH2 X CH6</strain>
    </source>
</reference>
<dbReference type="GO" id="GO:0009311">
    <property type="term" value="P:oligosaccharide metabolic process"/>
    <property type="evidence" value="ECO:0000318"/>
    <property type="project" value="GO_Central"/>
</dbReference>
<evidence type="ECO:0000259" key="14">
    <source>
        <dbReference type="Pfam" id="PF17801"/>
    </source>
</evidence>
<dbReference type="GO" id="GO:0005737">
    <property type="term" value="C:cytoplasm"/>
    <property type="evidence" value="ECO:0000318"/>
    <property type="project" value="GO_Central"/>
</dbReference>
<dbReference type="InterPro" id="IPR013780">
    <property type="entry name" value="Glyco_hydro_b"/>
</dbReference>
<keyword evidence="12 13" id="KW-0326">Glycosidase</keyword>
<keyword evidence="7 13" id="KW-0378">Hydrolase</keyword>
<evidence type="ECO:0000256" key="5">
    <source>
        <dbReference type="ARBA" id="ARBA00012755"/>
    </source>
</evidence>
<gene>
    <name evidence="15" type="ORF">NEMVEDRAFT_v1g184928</name>
</gene>
<organism evidence="15 16">
    <name type="scientific">Nematostella vectensis</name>
    <name type="common">Starlet sea anemone</name>
    <dbReference type="NCBI Taxonomy" id="45351"/>
    <lineage>
        <taxon>Eukaryota</taxon>
        <taxon>Metazoa</taxon>
        <taxon>Cnidaria</taxon>
        <taxon>Anthozoa</taxon>
        <taxon>Hexacorallia</taxon>
        <taxon>Actiniaria</taxon>
        <taxon>Edwardsiidae</taxon>
        <taxon>Nematostella</taxon>
    </lineage>
</organism>
<evidence type="ECO:0000256" key="8">
    <source>
        <dbReference type="ARBA" id="ARBA00023098"/>
    </source>
</evidence>
<evidence type="ECO:0000256" key="11">
    <source>
        <dbReference type="ARBA" id="ARBA00023228"/>
    </source>
</evidence>
<dbReference type="FunFam" id="3.20.20.70:FF:000070">
    <property type="entry name" value="Alpha-galactosidase"/>
    <property type="match status" value="1"/>
</dbReference>
<dbReference type="eggNOG" id="KOG2366">
    <property type="taxonomic scope" value="Eukaryota"/>
</dbReference>
<dbReference type="OMA" id="WHDPDMI"/>
<dbReference type="PRINTS" id="PR00740">
    <property type="entry name" value="GLHYDRLASE27"/>
</dbReference>
<dbReference type="InterPro" id="IPR002241">
    <property type="entry name" value="Glyco_hydro_27"/>
</dbReference>
<accession>A7S2L8</accession>
<comment type="subcellular location">
    <subcellularLocation>
        <location evidence="2">Lysosome</location>
    </subcellularLocation>
</comment>
<dbReference type="Proteomes" id="UP000001593">
    <property type="component" value="Unassembled WGS sequence"/>
</dbReference>
<dbReference type="KEGG" id="nve:5513905"/>
<comment type="catalytic activity">
    <reaction evidence="1">
        <text>Hydrolysis of terminal, non-reducing alpha-D-galactose residues in alpha-D-galactosides, including galactose oligosaccharides, galactomannans and galactolipids.</text>
        <dbReference type="EC" id="3.2.1.22"/>
    </reaction>
</comment>
<keyword evidence="11" id="KW-0458">Lysosome</keyword>
<dbReference type="GO" id="GO:0019377">
    <property type="term" value="P:glycolipid catabolic process"/>
    <property type="evidence" value="ECO:0007669"/>
    <property type="project" value="UniProtKB-ARBA"/>
</dbReference>
<dbReference type="EMBL" id="DS469569">
    <property type="protein sequence ID" value="EDO42026.1"/>
    <property type="molecule type" value="Genomic_DNA"/>
</dbReference>
<evidence type="ECO:0000256" key="4">
    <source>
        <dbReference type="ARBA" id="ARBA00011738"/>
    </source>
</evidence>
<dbReference type="SUPFAM" id="SSF51011">
    <property type="entry name" value="Glycosyl hydrolase domain"/>
    <property type="match status" value="1"/>
</dbReference>
<dbReference type="Gene3D" id="2.60.40.1180">
    <property type="entry name" value="Golgi alpha-mannosidase II"/>
    <property type="match status" value="1"/>
</dbReference>
<comment type="subunit">
    <text evidence="4 13">Homodimer.</text>
</comment>
<evidence type="ECO:0000256" key="10">
    <source>
        <dbReference type="ARBA" id="ARBA00023180"/>
    </source>
</evidence>
<dbReference type="InParanoid" id="A7S2L8"/>
<dbReference type="Gene3D" id="3.20.20.70">
    <property type="entry name" value="Aldolase class I"/>
    <property type="match status" value="1"/>
</dbReference>
<evidence type="ECO:0000256" key="7">
    <source>
        <dbReference type="ARBA" id="ARBA00022801"/>
    </source>
</evidence>
<proteinExistence type="inferred from homology"/>
<evidence type="ECO:0000256" key="9">
    <source>
        <dbReference type="ARBA" id="ARBA00023157"/>
    </source>
</evidence>
<dbReference type="InterPro" id="IPR041233">
    <property type="entry name" value="Melibiase_C"/>
</dbReference>
<name>A7S2L8_NEMVE</name>
<keyword evidence="9 13" id="KW-1015">Disulfide bond</keyword>
<dbReference type="Pfam" id="PF17801">
    <property type="entry name" value="Melibiase_C"/>
    <property type="match status" value="1"/>
</dbReference>
<dbReference type="CDD" id="cd14792">
    <property type="entry name" value="GH27"/>
    <property type="match status" value="1"/>
</dbReference>